<evidence type="ECO:0000313" key="3">
    <source>
        <dbReference type="EMBL" id="OPC78990.1"/>
    </source>
</evidence>
<dbReference type="EMBL" id="MWQN01000002">
    <property type="protein sequence ID" value="OPC78990.1"/>
    <property type="molecule type" value="Genomic_DNA"/>
</dbReference>
<protein>
    <recommendedName>
        <fullName evidence="2">HIT domain-containing protein</fullName>
    </recommendedName>
</protein>
<dbReference type="RefSeq" id="WP_078980191.1">
    <property type="nucleotide sequence ID" value="NZ_MWQN01000002.1"/>
</dbReference>
<dbReference type="AlphaFoldDB" id="A0A1T3NQH6"/>
<sequence length="157" mass="16988">MCEKDFTAPDIGWGLLLRRGVYGNAYLWRSGRVRGYVVVVWTGGHVVRLTDLTARQLAGFMTEVTSAGRAIEAHYLPVSGLNVSLLENDIPHLHAHLIPRHPTAPFPDRPAAFAHLDRDRQNEAHIQADAAALRALLAYTGAAEGAVGEEGSEEVGG</sequence>
<gene>
    <name evidence="3" type="ORF">B4N89_33310</name>
</gene>
<dbReference type="Pfam" id="PF01230">
    <property type="entry name" value="HIT"/>
    <property type="match status" value="1"/>
</dbReference>
<dbReference type="Gene3D" id="3.30.428.10">
    <property type="entry name" value="HIT-like"/>
    <property type="match status" value="1"/>
</dbReference>
<dbReference type="GO" id="GO:0003824">
    <property type="term" value="F:catalytic activity"/>
    <property type="evidence" value="ECO:0007669"/>
    <property type="project" value="InterPro"/>
</dbReference>
<dbReference type="STRING" id="159449.B4N89_33310"/>
<name>A0A1T3NQH6_9ACTN</name>
<evidence type="ECO:0000256" key="1">
    <source>
        <dbReference type="PROSITE-ProRule" id="PRU00464"/>
    </source>
</evidence>
<evidence type="ECO:0000313" key="4">
    <source>
        <dbReference type="Proteomes" id="UP000190037"/>
    </source>
</evidence>
<proteinExistence type="predicted"/>
<evidence type="ECO:0000259" key="2">
    <source>
        <dbReference type="PROSITE" id="PS51084"/>
    </source>
</evidence>
<dbReference type="InterPro" id="IPR011146">
    <property type="entry name" value="HIT-like"/>
</dbReference>
<dbReference type="SUPFAM" id="SSF54197">
    <property type="entry name" value="HIT-like"/>
    <property type="match status" value="1"/>
</dbReference>
<feature type="short sequence motif" description="Histidine triad motif" evidence="1">
    <location>
        <begin position="92"/>
        <end position="96"/>
    </location>
</feature>
<dbReference type="Proteomes" id="UP000190037">
    <property type="component" value="Unassembled WGS sequence"/>
</dbReference>
<comment type="caution">
    <text evidence="3">The sequence shown here is derived from an EMBL/GenBank/DDBJ whole genome shotgun (WGS) entry which is preliminary data.</text>
</comment>
<organism evidence="3 4">
    <name type="scientific">Embleya scabrispora</name>
    <dbReference type="NCBI Taxonomy" id="159449"/>
    <lineage>
        <taxon>Bacteria</taxon>
        <taxon>Bacillati</taxon>
        <taxon>Actinomycetota</taxon>
        <taxon>Actinomycetes</taxon>
        <taxon>Kitasatosporales</taxon>
        <taxon>Streptomycetaceae</taxon>
        <taxon>Embleya</taxon>
    </lineage>
</organism>
<reference evidence="3 4" key="1">
    <citation type="submission" date="2017-03" db="EMBL/GenBank/DDBJ databases">
        <title>Draft genome sequence of Streptomyces scabrisporus NF3, endophyte isolated from Amphipterygium adstringens.</title>
        <authorList>
            <person name="Vazquez M."/>
            <person name="Ceapa C.D."/>
            <person name="Rodriguez Luna D."/>
            <person name="Sanchez Esquivel S."/>
        </authorList>
    </citation>
    <scope>NUCLEOTIDE SEQUENCE [LARGE SCALE GENOMIC DNA]</scope>
    <source>
        <strain evidence="3 4">NF3</strain>
    </source>
</reference>
<dbReference type="InterPro" id="IPR036265">
    <property type="entry name" value="HIT-like_sf"/>
</dbReference>
<accession>A0A1T3NQH6</accession>
<dbReference type="PROSITE" id="PS51084">
    <property type="entry name" value="HIT_2"/>
    <property type="match status" value="1"/>
</dbReference>
<feature type="domain" description="HIT" evidence="2">
    <location>
        <begin position="35"/>
        <end position="111"/>
    </location>
</feature>
<keyword evidence="4" id="KW-1185">Reference proteome</keyword>
<dbReference type="OrthoDB" id="9784774at2"/>